<dbReference type="AlphaFoldDB" id="A0A7R8UGY1"/>
<name>A0A7R8UGY1_HERIL</name>
<dbReference type="GO" id="GO:0005886">
    <property type="term" value="C:plasma membrane"/>
    <property type="evidence" value="ECO:0007669"/>
    <property type="project" value="UniProtKB-SubCell"/>
</dbReference>
<evidence type="ECO:0000256" key="3">
    <source>
        <dbReference type="ARBA" id="ARBA00022692"/>
    </source>
</evidence>
<keyword evidence="2" id="KW-1003">Cell membrane</keyword>
<keyword evidence="7" id="KW-0325">Glycoprotein</keyword>
<keyword evidence="6" id="KW-0675">Receptor</keyword>
<evidence type="ECO:0000313" key="10">
    <source>
        <dbReference type="Proteomes" id="UP000594454"/>
    </source>
</evidence>
<protein>
    <submittedName>
        <fullName evidence="9">Uncharacterized protein</fullName>
    </submittedName>
</protein>
<evidence type="ECO:0000256" key="7">
    <source>
        <dbReference type="ARBA" id="ARBA00023180"/>
    </source>
</evidence>
<evidence type="ECO:0000313" key="9">
    <source>
        <dbReference type="EMBL" id="CAD7080675.1"/>
    </source>
</evidence>
<dbReference type="PANTHER" id="PTHR42643">
    <property type="entry name" value="IONOTROPIC RECEPTOR 20A-RELATED"/>
    <property type="match status" value="1"/>
</dbReference>
<dbReference type="EMBL" id="LR899010">
    <property type="protein sequence ID" value="CAD7080675.1"/>
    <property type="molecule type" value="Genomic_DNA"/>
</dbReference>
<keyword evidence="5 8" id="KW-0472">Membrane</keyword>
<keyword evidence="10" id="KW-1185">Reference proteome</keyword>
<sequence>MTDTLIEIVSTVSAKSVVFVTMDGDHGPDSSFTINRVMRTVSAAFLIFSRSGYHVAPLTGSEILLLAFINKNNAVTVQNIVWDILTTTRSSKVIFVCESGCLNILDELLVVSWDSDMSNVAVLAGDPVQIFTYNPFEIPRIRNLTTTRKPLNLFYNKFRDLRGESIRVVFEKFTPNAFFYANKEGELVVGGFSGHTFRTYAEKRNATPVYLHYKTDDYRTEISNLFENGSLEMAIHIPIAPEDRNCIYNNIVEHIKWCALVPAPKRVPIYLNILQPFQDDVWALIIFGVIYSTVLLHISTKLTEGKSNVGLKFLESFKLFLRMATIEHYRKVNKRYYLVFFPIFFLGLILSQLYLAHLASILTTPIWEKGIKTIDDIRKAKLRILGTDYPLERNVFSVEDMKDYHDLVQNMTDHEMIIWLKNLNNTNVIMSLSDKIYLTLLRQIGLPEPKFTDPGICLGAYGYAHAMKLEFRYKEDYHWHILMVGQAGFKDKWRKDTYVQLVEAGLVKRSTEGENRIWTLSVDFFELIFAVLTSGLLLSGVVFIVELEIGIRQKRK</sequence>
<feature type="transmembrane region" description="Helical" evidence="8">
    <location>
        <begin position="281"/>
        <end position="298"/>
    </location>
</feature>
<dbReference type="Gene3D" id="1.10.287.70">
    <property type="match status" value="1"/>
</dbReference>
<dbReference type="OrthoDB" id="7852744at2759"/>
<evidence type="ECO:0000256" key="2">
    <source>
        <dbReference type="ARBA" id="ARBA00022475"/>
    </source>
</evidence>
<dbReference type="InParanoid" id="A0A7R8UGY1"/>
<gene>
    <name evidence="9" type="ORF">HERILL_LOCUS3819</name>
</gene>
<dbReference type="InterPro" id="IPR052192">
    <property type="entry name" value="Insect_Ionotropic_Sensory_Rcpt"/>
</dbReference>
<evidence type="ECO:0000256" key="8">
    <source>
        <dbReference type="SAM" id="Phobius"/>
    </source>
</evidence>
<keyword evidence="3 8" id="KW-0812">Transmembrane</keyword>
<evidence type="ECO:0000256" key="5">
    <source>
        <dbReference type="ARBA" id="ARBA00023136"/>
    </source>
</evidence>
<evidence type="ECO:0000256" key="4">
    <source>
        <dbReference type="ARBA" id="ARBA00022989"/>
    </source>
</evidence>
<dbReference type="PANTHER" id="PTHR42643:SF39">
    <property type="entry name" value="IONOTROPIC RECEPTOR 56A-RELATED"/>
    <property type="match status" value="1"/>
</dbReference>
<evidence type="ECO:0000256" key="6">
    <source>
        <dbReference type="ARBA" id="ARBA00023170"/>
    </source>
</evidence>
<evidence type="ECO:0000256" key="1">
    <source>
        <dbReference type="ARBA" id="ARBA00004651"/>
    </source>
</evidence>
<proteinExistence type="predicted"/>
<accession>A0A7R8UGY1</accession>
<dbReference type="Proteomes" id="UP000594454">
    <property type="component" value="Chromosome 2"/>
</dbReference>
<reference evidence="9 10" key="1">
    <citation type="submission" date="2020-11" db="EMBL/GenBank/DDBJ databases">
        <authorList>
            <person name="Wallbank WR R."/>
            <person name="Pardo Diaz C."/>
            <person name="Kozak K."/>
            <person name="Martin S."/>
            <person name="Jiggins C."/>
            <person name="Moest M."/>
            <person name="Warren A I."/>
            <person name="Generalovic N T."/>
            <person name="Byers J.R.P. K."/>
            <person name="Montejo-Kovacevich G."/>
            <person name="Yen C E."/>
        </authorList>
    </citation>
    <scope>NUCLEOTIDE SEQUENCE [LARGE SCALE GENOMIC DNA]</scope>
</reference>
<feature type="transmembrane region" description="Helical" evidence="8">
    <location>
        <begin position="527"/>
        <end position="547"/>
    </location>
</feature>
<feature type="transmembrane region" description="Helical" evidence="8">
    <location>
        <begin position="336"/>
        <end position="355"/>
    </location>
</feature>
<keyword evidence="4 8" id="KW-1133">Transmembrane helix</keyword>
<organism evidence="9 10">
    <name type="scientific">Hermetia illucens</name>
    <name type="common">Black soldier fly</name>
    <dbReference type="NCBI Taxonomy" id="343691"/>
    <lineage>
        <taxon>Eukaryota</taxon>
        <taxon>Metazoa</taxon>
        <taxon>Ecdysozoa</taxon>
        <taxon>Arthropoda</taxon>
        <taxon>Hexapoda</taxon>
        <taxon>Insecta</taxon>
        <taxon>Pterygota</taxon>
        <taxon>Neoptera</taxon>
        <taxon>Endopterygota</taxon>
        <taxon>Diptera</taxon>
        <taxon>Brachycera</taxon>
        <taxon>Stratiomyomorpha</taxon>
        <taxon>Stratiomyidae</taxon>
        <taxon>Hermetiinae</taxon>
        <taxon>Hermetia</taxon>
    </lineage>
</organism>
<comment type="subcellular location">
    <subcellularLocation>
        <location evidence="1">Cell membrane</location>
        <topology evidence="1">Multi-pass membrane protein</topology>
    </subcellularLocation>
</comment>